<evidence type="ECO:0000259" key="2">
    <source>
        <dbReference type="Pfam" id="PF00144"/>
    </source>
</evidence>
<dbReference type="Pfam" id="PF11954">
    <property type="entry name" value="DUF3471"/>
    <property type="match status" value="1"/>
</dbReference>
<feature type="domain" description="Peptidase S12 Pab87-related C-terminal" evidence="3">
    <location>
        <begin position="463"/>
        <end position="559"/>
    </location>
</feature>
<evidence type="ECO:0000256" key="1">
    <source>
        <dbReference type="ARBA" id="ARBA00038215"/>
    </source>
</evidence>
<reference evidence="4" key="1">
    <citation type="submission" date="2017-09" db="EMBL/GenBank/DDBJ databases">
        <title>Polyketide synthases of a Diaporthe helianthi virulent isolate.</title>
        <authorList>
            <person name="Baroncelli R."/>
        </authorList>
    </citation>
    <scope>NUCLEOTIDE SEQUENCE [LARGE SCALE GENOMIC DNA]</scope>
    <source>
        <strain evidence="4">7/96</strain>
    </source>
</reference>
<comment type="caution">
    <text evidence="4">The sequence shown here is derived from an EMBL/GenBank/DDBJ whole genome shotgun (WGS) entry which is preliminary data.</text>
</comment>
<dbReference type="Gene3D" id="2.40.128.600">
    <property type="match status" value="1"/>
</dbReference>
<dbReference type="Proteomes" id="UP000094444">
    <property type="component" value="Unassembled WGS sequence"/>
</dbReference>
<protein>
    <recommendedName>
        <fullName evidence="6">Beta-lactamase/transpeptidase-like protein</fullName>
    </recommendedName>
</protein>
<gene>
    <name evidence="4" type="ORF">DHEL01_v212115</name>
</gene>
<dbReference type="InterPro" id="IPR001466">
    <property type="entry name" value="Beta-lactam-related"/>
</dbReference>
<organism evidence="4 5">
    <name type="scientific">Diaporthe helianthi</name>
    <dbReference type="NCBI Taxonomy" id="158607"/>
    <lineage>
        <taxon>Eukaryota</taxon>
        <taxon>Fungi</taxon>
        <taxon>Dikarya</taxon>
        <taxon>Ascomycota</taxon>
        <taxon>Pezizomycotina</taxon>
        <taxon>Sordariomycetes</taxon>
        <taxon>Sordariomycetidae</taxon>
        <taxon>Diaporthales</taxon>
        <taxon>Diaporthaceae</taxon>
        <taxon>Diaporthe</taxon>
    </lineage>
</organism>
<dbReference type="AlphaFoldDB" id="A0A2P5HGX0"/>
<name>A0A2P5HGX0_DIAHE</name>
<dbReference type="PANTHER" id="PTHR46825">
    <property type="entry name" value="D-ALANYL-D-ALANINE-CARBOXYPEPTIDASE/ENDOPEPTIDASE AMPH"/>
    <property type="match status" value="1"/>
</dbReference>
<proteinExistence type="inferred from homology"/>
<dbReference type="InterPro" id="IPR012338">
    <property type="entry name" value="Beta-lactam/transpept-like"/>
</dbReference>
<keyword evidence="5" id="KW-1185">Reference proteome</keyword>
<dbReference type="InterPro" id="IPR050491">
    <property type="entry name" value="AmpC-like"/>
</dbReference>
<feature type="domain" description="Beta-lactamase-related" evidence="2">
    <location>
        <begin position="15"/>
        <end position="255"/>
    </location>
</feature>
<evidence type="ECO:0000313" key="4">
    <source>
        <dbReference type="EMBL" id="POS69495.1"/>
    </source>
</evidence>
<dbReference type="EMBL" id="MAVT02002227">
    <property type="protein sequence ID" value="POS69495.1"/>
    <property type="molecule type" value="Genomic_DNA"/>
</dbReference>
<evidence type="ECO:0000313" key="5">
    <source>
        <dbReference type="Proteomes" id="UP000094444"/>
    </source>
</evidence>
<dbReference type="Pfam" id="PF00144">
    <property type="entry name" value="Beta-lactamase"/>
    <property type="match status" value="1"/>
</dbReference>
<sequence length="572" mass="64714">MATSPSQTLPNLEPLIQTIRETAGAPGIAIGVIHNGRIIHEAYYGRRDVEKNLPVDRETLFYIASLTKAMTATALGMLVSRGKLEWTTPVHKIQPEMSKETDLYTARLHIQDILSHSTGKAWADALYVESNNRILLGKEQAIPTFDYLAQVAPVRSKFMYNNHAYNIAGLVIERVSGQRWDEFMAENLFSPLGMNRTFTWCPLDDENMAAPYNITTDRKPQRLPFCNASNETMMFAGQSVRTSMADLLKYSKAYLEVLATITPESQSNNGRPAAGSAFKRAQSQVTPLFRCIYRGPSCMEDLGSKKFEENPVEHVIREINTLIRPHVPRPVETVLQQTYALGWNRTQLPGSLDFGLNGNMLKELPLLGESYPGRLALWHGGNMPGTTAAICLLPETQTAVIVLQNSLGLCDAADWILQALVDTIFTGSPQRDYVALASACVDSGIRKMDDVEKTLREERIVGTHPRDLVSYTGRYSNVIGNWYVDIGIAGEALYLEFLGLEDERYFLRHYHYDMFVWNLPYDELVRRGQYIRHAYFYRLDFEMAEGSDAIVRLRWRHDPNVPEGEVFKQKEI</sequence>
<dbReference type="Gene3D" id="3.40.710.10">
    <property type="entry name" value="DD-peptidase/beta-lactamase superfamily"/>
    <property type="match status" value="2"/>
</dbReference>
<dbReference type="STRING" id="158607.A0A2P5HGX0"/>
<evidence type="ECO:0000259" key="3">
    <source>
        <dbReference type="Pfam" id="PF11954"/>
    </source>
</evidence>
<dbReference type="PANTHER" id="PTHR46825:SF9">
    <property type="entry name" value="BETA-LACTAMASE-RELATED DOMAIN-CONTAINING PROTEIN"/>
    <property type="match status" value="1"/>
</dbReference>
<accession>A0A2P5HGX0</accession>
<dbReference type="InParanoid" id="A0A2P5HGX0"/>
<comment type="similarity">
    <text evidence="1">Belongs to the peptidase S12 family.</text>
</comment>
<evidence type="ECO:0008006" key="6">
    <source>
        <dbReference type="Google" id="ProtNLM"/>
    </source>
</evidence>
<dbReference type="OrthoDB" id="10250282at2759"/>
<dbReference type="InterPro" id="IPR021860">
    <property type="entry name" value="Peptidase_S12_Pab87-rel_C"/>
</dbReference>
<dbReference type="SUPFAM" id="SSF56601">
    <property type="entry name" value="beta-lactamase/transpeptidase-like"/>
    <property type="match status" value="1"/>
</dbReference>